<keyword evidence="1" id="KW-1133">Transmembrane helix</keyword>
<protein>
    <submittedName>
        <fullName evidence="2">Uncharacterized protein</fullName>
    </submittedName>
</protein>
<accession>A0A554XGE4</accession>
<gene>
    <name evidence="2" type="ORF">Tchar_01096</name>
</gene>
<organism evidence="2 3">
    <name type="scientific">Tepidimonas charontis</name>
    <dbReference type="NCBI Taxonomy" id="2267262"/>
    <lineage>
        <taxon>Bacteria</taxon>
        <taxon>Pseudomonadati</taxon>
        <taxon>Pseudomonadota</taxon>
        <taxon>Betaproteobacteria</taxon>
        <taxon>Burkholderiales</taxon>
        <taxon>Tepidimonas</taxon>
    </lineage>
</organism>
<evidence type="ECO:0000256" key="1">
    <source>
        <dbReference type="SAM" id="Phobius"/>
    </source>
</evidence>
<keyword evidence="1" id="KW-0812">Transmembrane</keyword>
<feature type="transmembrane region" description="Helical" evidence="1">
    <location>
        <begin position="48"/>
        <end position="69"/>
    </location>
</feature>
<keyword evidence="1" id="KW-0472">Membrane</keyword>
<evidence type="ECO:0000313" key="2">
    <source>
        <dbReference type="EMBL" id="TSE34905.1"/>
    </source>
</evidence>
<name>A0A554XGE4_9BURK</name>
<sequence>MLAQRLMWIAWPAFLMAAVLEMVVFAFVDPAELHWAGERLGWSRQAVYTLAFFVFWGLTMASSALTTLLSMSPWEINRCPVPPDQRPADCVRNQAPSVTDGGARPGCGGCA</sequence>
<dbReference type="Proteomes" id="UP000318294">
    <property type="component" value="Unassembled WGS sequence"/>
</dbReference>
<reference evidence="2 3" key="1">
    <citation type="submission" date="2019-07" db="EMBL/GenBank/DDBJ databases">
        <title>Tepidimonas charontis SPSP-6 draft genome.</title>
        <authorList>
            <person name="Da Costa M.S."/>
            <person name="Froufe H.J.C."/>
            <person name="Egas C."/>
            <person name="Albuquerque L."/>
        </authorList>
    </citation>
    <scope>NUCLEOTIDE SEQUENCE [LARGE SCALE GENOMIC DNA]</scope>
    <source>
        <strain evidence="2 3">SPSP-6</strain>
    </source>
</reference>
<evidence type="ECO:0000313" key="3">
    <source>
        <dbReference type="Proteomes" id="UP000318294"/>
    </source>
</evidence>
<proteinExistence type="predicted"/>
<comment type="caution">
    <text evidence="2">The sequence shown here is derived from an EMBL/GenBank/DDBJ whole genome shotgun (WGS) entry which is preliminary data.</text>
</comment>
<dbReference type="EMBL" id="VJON01000013">
    <property type="protein sequence ID" value="TSE34905.1"/>
    <property type="molecule type" value="Genomic_DNA"/>
</dbReference>
<keyword evidence="3" id="KW-1185">Reference proteome</keyword>
<dbReference type="OrthoDB" id="6197657at2"/>
<feature type="transmembrane region" description="Helical" evidence="1">
    <location>
        <begin position="7"/>
        <end position="28"/>
    </location>
</feature>
<dbReference type="AlphaFoldDB" id="A0A554XGE4"/>
<dbReference type="RefSeq" id="WP_144328074.1">
    <property type="nucleotide sequence ID" value="NZ_VJON01000013.1"/>
</dbReference>